<dbReference type="GeneID" id="54293642"/>
<dbReference type="EMBL" id="ML995503">
    <property type="protein sequence ID" value="KAF2137430.1"/>
    <property type="molecule type" value="Genomic_DNA"/>
</dbReference>
<sequence>MRLLNTHTSRLEEFTDDTIPSYVILSHRWQNEEVLFDDWISGRAHEKAGFGKIEGARKQAAARGFKYIWADTFCIDKRSSSELSEAINSMFNWYKNADVCYAYLVDVPDRLESHSDPLFAQSEWFQRGWTLQELVAPKKMIFFSNGWVEIGSKVSLQHVLSAITGIEIGVLTYTTDLYSVSVAKRMSWAANRRTTRIEDTAYCLMGLFNVNMPMIYGEGLKSFVRLQEEIIRNSDDESLFAWTDPEASPLTPCGLLATSPRHFAQCGEVSSYHSWDGQLPFSKTNKGFRISLPLDPVGDDVYLATLNCRVSGEHEGVIGIYLKQLGWSALDHREDQYARINTNKLANPKRRGGVRHLYVLQQI</sequence>
<dbReference type="Pfam" id="PF06985">
    <property type="entry name" value="HET"/>
    <property type="match status" value="1"/>
</dbReference>
<dbReference type="Pfam" id="PF26640">
    <property type="entry name" value="DUF8212"/>
    <property type="match status" value="1"/>
</dbReference>
<proteinExistence type="predicted"/>
<evidence type="ECO:0000259" key="1">
    <source>
        <dbReference type="Pfam" id="PF06985"/>
    </source>
</evidence>
<evidence type="ECO:0000313" key="3">
    <source>
        <dbReference type="EMBL" id="KAF2137430.1"/>
    </source>
</evidence>
<protein>
    <submittedName>
        <fullName evidence="3">Uncharacterized protein</fullName>
    </submittedName>
</protein>
<name>A0A6A6B085_9PEZI</name>
<dbReference type="InterPro" id="IPR010730">
    <property type="entry name" value="HET"/>
</dbReference>
<dbReference type="OrthoDB" id="20872at2759"/>
<reference evidence="3" key="1">
    <citation type="journal article" date="2020" name="Stud. Mycol.">
        <title>101 Dothideomycetes genomes: a test case for predicting lifestyles and emergence of pathogens.</title>
        <authorList>
            <person name="Haridas S."/>
            <person name="Albert R."/>
            <person name="Binder M."/>
            <person name="Bloem J."/>
            <person name="Labutti K."/>
            <person name="Salamov A."/>
            <person name="Andreopoulos B."/>
            <person name="Baker S."/>
            <person name="Barry K."/>
            <person name="Bills G."/>
            <person name="Bluhm B."/>
            <person name="Cannon C."/>
            <person name="Castanera R."/>
            <person name="Culley D."/>
            <person name="Daum C."/>
            <person name="Ezra D."/>
            <person name="Gonzalez J."/>
            <person name="Henrissat B."/>
            <person name="Kuo A."/>
            <person name="Liang C."/>
            <person name="Lipzen A."/>
            <person name="Lutzoni F."/>
            <person name="Magnuson J."/>
            <person name="Mondo S."/>
            <person name="Nolan M."/>
            <person name="Ohm R."/>
            <person name="Pangilinan J."/>
            <person name="Park H.-J."/>
            <person name="Ramirez L."/>
            <person name="Alfaro M."/>
            <person name="Sun H."/>
            <person name="Tritt A."/>
            <person name="Yoshinaga Y."/>
            <person name="Zwiers L.-H."/>
            <person name="Turgeon B."/>
            <person name="Goodwin S."/>
            <person name="Spatafora J."/>
            <person name="Crous P."/>
            <person name="Grigoriev I."/>
        </authorList>
    </citation>
    <scope>NUCLEOTIDE SEQUENCE</scope>
    <source>
        <strain evidence="3">CBS 121167</strain>
    </source>
</reference>
<keyword evidence="4" id="KW-1185">Reference proteome</keyword>
<dbReference type="PANTHER" id="PTHR10622">
    <property type="entry name" value="HET DOMAIN-CONTAINING PROTEIN"/>
    <property type="match status" value="1"/>
</dbReference>
<gene>
    <name evidence="3" type="ORF">K452DRAFT_209164</name>
</gene>
<feature type="non-terminal residue" evidence="3">
    <location>
        <position position="363"/>
    </location>
</feature>
<dbReference type="PANTHER" id="PTHR10622:SF10">
    <property type="entry name" value="HET DOMAIN-CONTAINING PROTEIN"/>
    <property type="match status" value="1"/>
</dbReference>
<feature type="domain" description="DUF8212" evidence="2">
    <location>
        <begin position="222"/>
        <end position="251"/>
    </location>
</feature>
<dbReference type="RefSeq" id="XP_033393145.1">
    <property type="nucleotide sequence ID" value="XM_033536146.1"/>
</dbReference>
<evidence type="ECO:0000259" key="2">
    <source>
        <dbReference type="Pfam" id="PF26640"/>
    </source>
</evidence>
<accession>A0A6A6B085</accession>
<dbReference type="AlphaFoldDB" id="A0A6A6B085"/>
<organism evidence="3 4">
    <name type="scientific">Aplosporella prunicola CBS 121167</name>
    <dbReference type="NCBI Taxonomy" id="1176127"/>
    <lineage>
        <taxon>Eukaryota</taxon>
        <taxon>Fungi</taxon>
        <taxon>Dikarya</taxon>
        <taxon>Ascomycota</taxon>
        <taxon>Pezizomycotina</taxon>
        <taxon>Dothideomycetes</taxon>
        <taxon>Dothideomycetes incertae sedis</taxon>
        <taxon>Botryosphaeriales</taxon>
        <taxon>Aplosporellaceae</taxon>
        <taxon>Aplosporella</taxon>
    </lineage>
</organism>
<feature type="domain" description="Heterokaryon incompatibility" evidence="1">
    <location>
        <begin position="22"/>
        <end position="106"/>
    </location>
</feature>
<evidence type="ECO:0000313" key="4">
    <source>
        <dbReference type="Proteomes" id="UP000799438"/>
    </source>
</evidence>
<dbReference type="Proteomes" id="UP000799438">
    <property type="component" value="Unassembled WGS sequence"/>
</dbReference>
<dbReference type="InterPro" id="IPR058525">
    <property type="entry name" value="DUF8212"/>
</dbReference>